<feature type="region of interest" description="Disordered" evidence="1">
    <location>
        <begin position="151"/>
        <end position="172"/>
    </location>
</feature>
<gene>
    <name evidence="2" type="ORF">VTL71DRAFT_7280</name>
</gene>
<organism evidence="2 3">
    <name type="scientific">Oculimacula yallundae</name>
    <dbReference type="NCBI Taxonomy" id="86028"/>
    <lineage>
        <taxon>Eukaryota</taxon>
        <taxon>Fungi</taxon>
        <taxon>Dikarya</taxon>
        <taxon>Ascomycota</taxon>
        <taxon>Pezizomycotina</taxon>
        <taxon>Leotiomycetes</taxon>
        <taxon>Helotiales</taxon>
        <taxon>Ploettnerulaceae</taxon>
        <taxon>Oculimacula</taxon>
    </lineage>
</organism>
<keyword evidence="3" id="KW-1185">Reference proteome</keyword>
<proteinExistence type="predicted"/>
<accession>A0ABR4BWZ4</accession>
<protein>
    <recommendedName>
        <fullName evidence="4">F-box domain-containing protein</fullName>
    </recommendedName>
</protein>
<name>A0ABR4BWZ4_9HELO</name>
<evidence type="ECO:0000256" key="1">
    <source>
        <dbReference type="SAM" id="MobiDB-lite"/>
    </source>
</evidence>
<feature type="compositionally biased region" description="Basic residues" evidence="1">
    <location>
        <begin position="151"/>
        <end position="163"/>
    </location>
</feature>
<comment type="caution">
    <text evidence="2">The sequence shown here is derived from an EMBL/GenBank/DDBJ whole genome shotgun (WGS) entry which is preliminary data.</text>
</comment>
<evidence type="ECO:0008006" key="4">
    <source>
        <dbReference type="Google" id="ProtNLM"/>
    </source>
</evidence>
<sequence length="234" mass="27473">MTFSLFTSFPPEIQGLVVEACPPNDQICLRLTCKTLYYSRLSNDPISLSTTDVGTDAYCGKLTAHLDWSSRWTHRQECHKLTYEAVCARNKQLGRSTPEMKRKCRTRYSSHHCECYSRRMRLHLRLKSWMPKGLNYCGTCEKFTKRKKSHNGRCYHGKPKQRQSKSNFWTHTSRNGAFGRKIWKKWFNNRAMNQLEARLASERQTVQRNGSQRYSMRALKAMDVDTVEVRDSRS</sequence>
<dbReference type="Proteomes" id="UP001595075">
    <property type="component" value="Unassembled WGS sequence"/>
</dbReference>
<evidence type="ECO:0000313" key="2">
    <source>
        <dbReference type="EMBL" id="KAL2061902.1"/>
    </source>
</evidence>
<dbReference type="EMBL" id="JAZHXI010000018">
    <property type="protein sequence ID" value="KAL2061902.1"/>
    <property type="molecule type" value="Genomic_DNA"/>
</dbReference>
<reference evidence="2 3" key="1">
    <citation type="journal article" date="2024" name="Commun. Biol.">
        <title>Comparative genomic analysis of thermophilic fungi reveals convergent evolutionary adaptations and gene losses.</title>
        <authorList>
            <person name="Steindorff A.S."/>
            <person name="Aguilar-Pontes M.V."/>
            <person name="Robinson A.J."/>
            <person name="Andreopoulos B."/>
            <person name="LaButti K."/>
            <person name="Kuo A."/>
            <person name="Mondo S."/>
            <person name="Riley R."/>
            <person name="Otillar R."/>
            <person name="Haridas S."/>
            <person name="Lipzen A."/>
            <person name="Grimwood J."/>
            <person name="Schmutz J."/>
            <person name="Clum A."/>
            <person name="Reid I.D."/>
            <person name="Moisan M.C."/>
            <person name="Butler G."/>
            <person name="Nguyen T.T.M."/>
            <person name="Dewar K."/>
            <person name="Conant G."/>
            <person name="Drula E."/>
            <person name="Henrissat B."/>
            <person name="Hansel C."/>
            <person name="Singer S."/>
            <person name="Hutchinson M.I."/>
            <person name="de Vries R.P."/>
            <person name="Natvig D.O."/>
            <person name="Powell A.J."/>
            <person name="Tsang A."/>
            <person name="Grigoriev I.V."/>
        </authorList>
    </citation>
    <scope>NUCLEOTIDE SEQUENCE [LARGE SCALE GENOMIC DNA]</scope>
    <source>
        <strain evidence="2 3">CBS 494.80</strain>
    </source>
</reference>
<evidence type="ECO:0000313" key="3">
    <source>
        <dbReference type="Proteomes" id="UP001595075"/>
    </source>
</evidence>